<dbReference type="STRING" id="478820.A0A196S8P1"/>
<dbReference type="InterPro" id="IPR057207">
    <property type="entry name" value="FBXL15_LRR"/>
</dbReference>
<reference evidence="2 3" key="1">
    <citation type="submission" date="2016-05" db="EMBL/GenBank/DDBJ databases">
        <title>Nuclear genome of Blastocystis sp. subtype 1 NandII.</title>
        <authorList>
            <person name="Gentekaki E."/>
            <person name="Curtis B."/>
            <person name="Stairs C."/>
            <person name="Eme L."/>
            <person name="Herman E."/>
            <person name="Klimes V."/>
            <person name="Arias M.C."/>
            <person name="Elias M."/>
            <person name="Hilliou F."/>
            <person name="Klute M."/>
            <person name="Malik S.-B."/>
            <person name="Pightling A."/>
            <person name="Rachubinski R."/>
            <person name="Salas D."/>
            <person name="Schlacht A."/>
            <person name="Suga H."/>
            <person name="Archibald J."/>
            <person name="Ball S.G."/>
            <person name="Clark G."/>
            <person name="Dacks J."/>
            <person name="Van Der Giezen M."/>
            <person name="Tsaousis A."/>
            <person name="Roger A."/>
        </authorList>
    </citation>
    <scope>NUCLEOTIDE SEQUENCE [LARGE SCALE GENOMIC DNA]</scope>
    <source>
        <strain evidence="3">ATCC 50177 / NandII</strain>
    </source>
</reference>
<comment type="caution">
    <text evidence="2">The sequence shown here is derived from an EMBL/GenBank/DDBJ whole genome shotgun (WGS) entry which is preliminary data.</text>
</comment>
<dbReference type="SUPFAM" id="SSF52047">
    <property type="entry name" value="RNI-like"/>
    <property type="match status" value="1"/>
</dbReference>
<dbReference type="GO" id="GO:0019005">
    <property type="term" value="C:SCF ubiquitin ligase complex"/>
    <property type="evidence" value="ECO:0007669"/>
    <property type="project" value="TreeGrafter"/>
</dbReference>
<dbReference type="OrthoDB" id="550575at2759"/>
<keyword evidence="3" id="KW-1185">Reference proteome</keyword>
<proteinExistence type="predicted"/>
<dbReference type="PANTHER" id="PTHR13318:SF105">
    <property type="entry name" value="F-BOX_LRR-REPEAT PROTEIN 3"/>
    <property type="match status" value="1"/>
</dbReference>
<dbReference type="InterPro" id="IPR032675">
    <property type="entry name" value="LRR_dom_sf"/>
</dbReference>
<sequence>MEENEANHSDTLLEYCAKQMVRNWDNRKYRSQIIRRLHTANVDVVDSIVDEFIKEKKLSEGILCQFLPSICYHLNLTGCDFLRNSVLRQISFYCKNLNVLVLDGCKQLSNYTLQYILQNCWKLEVLSLKGCYLITDGPFITSCSLFYGLHALVSLRRLSLSRCSQLYGEFAIAVVKNCSQLCDLDISYCRHITQDALMKLFSLYYTQINASYIPAMNDEVLAQLAPRCESLRSLQVAHTSITDAGLASFLPHCPNLRVLDISNSTVLTDAALLCLSTATPKLHSLAVDNNAVTDRGVCAVLSKVPIRRLSIAFCSAITDASFSSVEDSQLEEVNVTWCGKLTDATFQRLQNCRKLLKVGISGCAISKPVQHLCEAKGVVFF</sequence>
<evidence type="ECO:0000313" key="3">
    <source>
        <dbReference type="Proteomes" id="UP000078348"/>
    </source>
</evidence>
<dbReference type="EMBL" id="LXWW01000404">
    <property type="protein sequence ID" value="OAO13398.1"/>
    <property type="molecule type" value="Genomic_DNA"/>
</dbReference>
<dbReference type="SMART" id="SM00367">
    <property type="entry name" value="LRR_CC"/>
    <property type="match status" value="7"/>
</dbReference>
<gene>
    <name evidence="2" type="ORF">AV274_4900</name>
</gene>
<dbReference type="PANTHER" id="PTHR13318">
    <property type="entry name" value="PARTNER OF PAIRED, ISOFORM B-RELATED"/>
    <property type="match status" value="1"/>
</dbReference>
<dbReference type="Pfam" id="PF25372">
    <property type="entry name" value="DUF7885"/>
    <property type="match status" value="1"/>
</dbReference>
<dbReference type="Proteomes" id="UP000078348">
    <property type="component" value="Unassembled WGS sequence"/>
</dbReference>
<dbReference type="AlphaFoldDB" id="A0A196S8P1"/>
<feature type="domain" description="F-box/LRR-repeat protein 15-like leucin rich repeat" evidence="1">
    <location>
        <begin position="211"/>
        <end position="284"/>
    </location>
</feature>
<name>A0A196S8P1_BLAHN</name>
<dbReference type="Gene3D" id="3.80.10.10">
    <property type="entry name" value="Ribonuclease Inhibitor"/>
    <property type="match status" value="4"/>
</dbReference>
<organism evidence="2 3">
    <name type="scientific">Blastocystis sp. subtype 1 (strain ATCC 50177 / NandII)</name>
    <dbReference type="NCBI Taxonomy" id="478820"/>
    <lineage>
        <taxon>Eukaryota</taxon>
        <taxon>Sar</taxon>
        <taxon>Stramenopiles</taxon>
        <taxon>Bigyra</taxon>
        <taxon>Opalozoa</taxon>
        <taxon>Opalinata</taxon>
        <taxon>Blastocystidae</taxon>
        <taxon>Blastocystis</taxon>
    </lineage>
</organism>
<dbReference type="InterPro" id="IPR006553">
    <property type="entry name" value="Leu-rich_rpt_Cys-con_subtyp"/>
</dbReference>
<protein>
    <recommendedName>
        <fullName evidence="1">F-box/LRR-repeat protein 15-like leucin rich repeat domain-containing protein</fullName>
    </recommendedName>
</protein>
<evidence type="ECO:0000313" key="2">
    <source>
        <dbReference type="EMBL" id="OAO13398.1"/>
    </source>
</evidence>
<accession>A0A196S8P1</accession>
<dbReference type="GO" id="GO:0031146">
    <property type="term" value="P:SCF-dependent proteasomal ubiquitin-dependent protein catabolic process"/>
    <property type="evidence" value="ECO:0007669"/>
    <property type="project" value="TreeGrafter"/>
</dbReference>
<evidence type="ECO:0000259" key="1">
    <source>
        <dbReference type="Pfam" id="PF25372"/>
    </source>
</evidence>